<dbReference type="Proteomes" id="UP000734854">
    <property type="component" value="Unassembled WGS sequence"/>
</dbReference>
<dbReference type="SUPFAM" id="SSF143800">
    <property type="entry name" value="L28p-like"/>
    <property type="match status" value="1"/>
</dbReference>
<dbReference type="PANTHER" id="PTHR13528:SF2">
    <property type="entry name" value="LARGE RIBOSOMAL SUBUNIT PROTEIN BL28M"/>
    <property type="match status" value="1"/>
</dbReference>
<evidence type="ECO:0000256" key="5">
    <source>
        <dbReference type="SAM" id="MobiDB-lite"/>
    </source>
</evidence>
<evidence type="ECO:0000313" key="7">
    <source>
        <dbReference type="Proteomes" id="UP000734854"/>
    </source>
</evidence>
<evidence type="ECO:0000313" key="6">
    <source>
        <dbReference type="EMBL" id="KAG6505803.1"/>
    </source>
</evidence>
<dbReference type="InterPro" id="IPR037147">
    <property type="entry name" value="Ribosomal_bL28_sf"/>
</dbReference>
<reference evidence="6 7" key="1">
    <citation type="submission" date="2020-08" db="EMBL/GenBank/DDBJ databases">
        <title>Plant Genome Project.</title>
        <authorList>
            <person name="Zhang R.-G."/>
        </authorList>
    </citation>
    <scope>NUCLEOTIDE SEQUENCE [LARGE SCALE GENOMIC DNA]</scope>
    <source>
        <tissue evidence="6">Rhizome</tissue>
    </source>
</reference>
<accession>A0A8J5GCH0</accession>
<evidence type="ECO:0000256" key="3">
    <source>
        <dbReference type="ARBA" id="ARBA00023274"/>
    </source>
</evidence>
<evidence type="ECO:0000256" key="2">
    <source>
        <dbReference type="ARBA" id="ARBA00022980"/>
    </source>
</evidence>
<dbReference type="Pfam" id="PF00830">
    <property type="entry name" value="Ribosomal_L28"/>
    <property type="match status" value="1"/>
</dbReference>
<dbReference type="AlphaFoldDB" id="A0A8J5GCH0"/>
<keyword evidence="2" id="KW-0689">Ribosomal protein</keyword>
<gene>
    <name evidence="6" type="ORF">ZIOFF_038168</name>
</gene>
<comment type="similarity">
    <text evidence="1">Belongs to the bacterial ribosomal protein bL28 family.</text>
</comment>
<dbReference type="InterPro" id="IPR026569">
    <property type="entry name" value="Ribosomal_bL28"/>
</dbReference>
<evidence type="ECO:0000256" key="1">
    <source>
        <dbReference type="ARBA" id="ARBA00008760"/>
    </source>
</evidence>
<evidence type="ECO:0000256" key="4">
    <source>
        <dbReference type="ARBA" id="ARBA00035269"/>
    </source>
</evidence>
<dbReference type="InterPro" id="IPR034704">
    <property type="entry name" value="Ribosomal_bL28/bL31-like_sf"/>
</dbReference>
<protein>
    <recommendedName>
        <fullName evidence="4">Large ribosomal subunit protein bL28m</fullName>
    </recommendedName>
</protein>
<comment type="caution">
    <text evidence="6">The sequence shown here is derived from an EMBL/GenBank/DDBJ whole genome shotgun (WGS) entry which is preliminary data.</text>
</comment>
<keyword evidence="7" id="KW-1185">Reference proteome</keyword>
<sequence>MGKGLGLLLLRKKAREKFILVLNILYSILWPQKSGSIEIPRPVQLKALIIPSLPLSPILLIRIRTHHRGAAGPRRCRASCFVPFLPSSPLRLLASRLPPISQRRSRPLAIRSSYGVCCLNCPQVNHLSKRPLSSRPQFYLVLWMHLNAAMFLGQTILHCCLGDVMELGAIMAFRSREIYNKVARKVGDKMAPEVLESMKKLIPNSKVVMERAKRGIFAGRHIQFGNKVSEDGGNKSRRTWKPNVQEKRLFSYIHDRHIRVKVTTHALRCIDKAGGIDEYLLNTPYRKMDTELGLAWKAKIEKMYAELGQMEVGFFPPEEEAKIEKGFAEEDAAKKEARMEARKARAKQRQINSGIVGDQTTNVQELGDGASEDTAHVEDGISQQTESVK</sequence>
<name>A0A8J5GCH0_ZINOF</name>
<organism evidence="6 7">
    <name type="scientific">Zingiber officinale</name>
    <name type="common">Ginger</name>
    <name type="synonym">Amomum zingiber</name>
    <dbReference type="NCBI Taxonomy" id="94328"/>
    <lineage>
        <taxon>Eukaryota</taxon>
        <taxon>Viridiplantae</taxon>
        <taxon>Streptophyta</taxon>
        <taxon>Embryophyta</taxon>
        <taxon>Tracheophyta</taxon>
        <taxon>Spermatophyta</taxon>
        <taxon>Magnoliopsida</taxon>
        <taxon>Liliopsida</taxon>
        <taxon>Zingiberales</taxon>
        <taxon>Zingiberaceae</taxon>
        <taxon>Zingiber</taxon>
    </lineage>
</organism>
<dbReference type="GO" id="GO:0005762">
    <property type="term" value="C:mitochondrial large ribosomal subunit"/>
    <property type="evidence" value="ECO:0007669"/>
    <property type="project" value="TreeGrafter"/>
</dbReference>
<keyword evidence="3" id="KW-0687">Ribonucleoprotein</keyword>
<proteinExistence type="inferred from homology"/>
<feature type="region of interest" description="Disordered" evidence="5">
    <location>
        <begin position="343"/>
        <end position="389"/>
    </location>
</feature>
<dbReference type="PANTHER" id="PTHR13528">
    <property type="entry name" value="39S RIBOSOMAL PROTEIN L28, MITOCHONDRIAL"/>
    <property type="match status" value="1"/>
</dbReference>
<dbReference type="Gene3D" id="2.30.170.40">
    <property type="entry name" value="Ribosomal protein L28/L24"/>
    <property type="match status" value="1"/>
</dbReference>
<dbReference type="HAMAP" id="MF_00373">
    <property type="entry name" value="Ribosomal_bL28"/>
    <property type="match status" value="1"/>
</dbReference>
<dbReference type="EMBL" id="JACMSC010000010">
    <property type="protein sequence ID" value="KAG6505803.1"/>
    <property type="molecule type" value="Genomic_DNA"/>
</dbReference>
<feature type="compositionally biased region" description="Polar residues" evidence="5">
    <location>
        <begin position="350"/>
        <end position="364"/>
    </location>
</feature>
<dbReference type="FunFam" id="2.30.170.40:FF:000003">
    <property type="entry name" value="54S ribosomal protein L24"/>
    <property type="match status" value="1"/>
</dbReference>
<dbReference type="GO" id="GO:0003735">
    <property type="term" value="F:structural constituent of ribosome"/>
    <property type="evidence" value="ECO:0007669"/>
    <property type="project" value="InterPro"/>
</dbReference>